<evidence type="ECO:0000256" key="1">
    <source>
        <dbReference type="ARBA" id="ARBA00022614"/>
    </source>
</evidence>
<gene>
    <name evidence="4" type="ORF">Gaeavirus7_10</name>
</gene>
<feature type="domain" description="Disease resistance R13L4/SHOC-2-like LRR" evidence="3">
    <location>
        <begin position="192"/>
        <end position="290"/>
    </location>
</feature>
<name>A0A3G5A2J3_9VIRU</name>
<dbReference type="Pfam" id="PF23598">
    <property type="entry name" value="LRR_14"/>
    <property type="match status" value="1"/>
</dbReference>
<organism evidence="4">
    <name type="scientific">Gaeavirus sp</name>
    <dbReference type="NCBI Taxonomy" id="2487767"/>
    <lineage>
        <taxon>Viruses</taxon>
        <taxon>Varidnaviria</taxon>
        <taxon>Bamfordvirae</taxon>
        <taxon>Nucleocytoviricota</taxon>
        <taxon>Megaviricetes</taxon>
        <taxon>Imitervirales</taxon>
        <taxon>Mimiviridae</taxon>
        <taxon>Klosneuvirinae</taxon>
    </lineage>
</organism>
<dbReference type="InterPro" id="IPR050216">
    <property type="entry name" value="LRR_domain-containing"/>
</dbReference>
<dbReference type="Gene3D" id="3.80.10.10">
    <property type="entry name" value="Ribonuclease Inhibitor"/>
    <property type="match status" value="1"/>
</dbReference>
<evidence type="ECO:0000256" key="2">
    <source>
        <dbReference type="ARBA" id="ARBA00022737"/>
    </source>
</evidence>
<reference evidence="4" key="1">
    <citation type="submission" date="2018-10" db="EMBL/GenBank/DDBJ databases">
        <title>Hidden diversity of soil giant viruses.</title>
        <authorList>
            <person name="Schulz F."/>
            <person name="Alteio L."/>
            <person name="Goudeau D."/>
            <person name="Ryan E.M."/>
            <person name="Malmstrom R.R."/>
            <person name="Blanchard J."/>
            <person name="Woyke T."/>
        </authorList>
    </citation>
    <scope>NUCLEOTIDE SEQUENCE</scope>
    <source>
        <strain evidence="4">GAV1</strain>
    </source>
</reference>
<evidence type="ECO:0000313" key="4">
    <source>
        <dbReference type="EMBL" id="AYV80053.1"/>
    </source>
</evidence>
<keyword evidence="1" id="KW-0433">Leucine-rich repeat</keyword>
<proteinExistence type="predicted"/>
<dbReference type="InterPro" id="IPR032675">
    <property type="entry name" value="LRR_dom_sf"/>
</dbReference>
<dbReference type="SUPFAM" id="SSF52047">
    <property type="entry name" value="RNI-like"/>
    <property type="match status" value="1"/>
</dbReference>
<keyword evidence="2" id="KW-0677">Repeat</keyword>
<dbReference type="EMBL" id="MK072205">
    <property type="protein sequence ID" value="AYV80053.1"/>
    <property type="molecule type" value="Genomic_DNA"/>
</dbReference>
<dbReference type="PANTHER" id="PTHR48051:SF1">
    <property type="entry name" value="RAS SUPPRESSOR PROTEIN 1"/>
    <property type="match status" value="1"/>
</dbReference>
<accession>A0A3G5A2J3</accession>
<sequence length="404" mass="47057">MFLYHEKIEIINTLNRNIQQMIKLKTATTILNTTDYKNVHSITMRHDFKKDADLYHSWNYARFNDVFDCLPKFINLNHIKFINMSLNVHHLKSIMTLPINSIEFKNYIFQYSIVKCMPPTLKSLTLDGCKLTILNYDLSDLTNLEEITISTECAVRRSENLKHLYESMLKLYNLRKISLYHKFISNKMLEKLYSTFPNLEYLKIRTCDTIHISPSISKLSKLKYLHIDDTRSLPEEISALTELETLKIGYGDCIILPSSIINLNLIKLRINSLYQDIPNEYAKIKSINIFDCSNPTQNILTYEDSMIIFECSEHTIIPEDITRLYINNIIKADLNDLPLAIETLIIYNWKHPSVSPLTNLPPGLKTLTLSGSSREIDSSNIKLPYGCEFIITDSEHYFYISRKN</sequence>
<protein>
    <recommendedName>
        <fullName evidence="3">Disease resistance R13L4/SHOC-2-like LRR domain-containing protein</fullName>
    </recommendedName>
</protein>
<evidence type="ECO:0000259" key="3">
    <source>
        <dbReference type="Pfam" id="PF23598"/>
    </source>
</evidence>
<dbReference type="PANTHER" id="PTHR48051">
    <property type="match status" value="1"/>
</dbReference>
<dbReference type="InterPro" id="IPR055414">
    <property type="entry name" value="LRR_R13L4/SHOC2-like"/>
</dbReference>